<reference evidence="1 2" key="1">
    <citation type="journal article" date="2015" name="Genome Biol. Evol.">
        <title>Comparative Genomics of a Bacterivorous Green Alga Reveals Evolutionary Causalities and Consequences of Phago-Mixotrophic Mode of Nutrition.</title>
        <authorList>
            <person name="Burns J.A."/>
            <person name="Paasch A."/>
            <person name="Narechania A."/>
            <person name="Kim E."/>
        </authorList>
    </citation>
    <scope>NUCLEOTIDE SEQUENCE [LARGE SCALE GENOMIC DNA]</scope>
    <source>
        <strain evidence="1 2">PLY_AMNH</strain>
    </source>
</reference>
<organism evidence="1 2">
    <name type="scientific">Cymbomonas tetramitiformis</name>
    <dbReference type="NCBI Taxonomy" id="36881"/>
    <lineage>
        <taxon>Eukaryota</taxon>
        <taxon>Viridiplantae</taxon>
        <taxon>Chlorophyta</taxon>
        <taxon>Pyramimonadophyceae</taxon>
        <taxon>Pyramimonadales</taxon>
        <taxon>Pyramimonadaceae</taxon>
        <taxon>Cymbomonas</taxon>
    </lineage>
</organism>
<comment type="caution">
    <text evidence="1">The sequence shown here is derived from an EMBL/GenBank/DDBJ whole genome shotgun (WGS) entry which is preliminary data.</text>
</comment>
<name>A0AAE0FPM8_9CHLO</name>
<keyword evidence="2" id="KW-1185">Reference proteome</keyword>
<gene>
    <name evidence="1" type="ORF">CYMTET_27723</name>
</gene>
<dbReference type="Proteomes" id="UP001190700">
    <property type="component" value="Unassembled WGS sequence"/>
</dbReference>
<evidence type="ECO:0000313" key="1">
    <source>
        <dbReference type="EMBL" id="KAK3263472.1"/>
    </source>
</evidence>
<accession>A0AAE0FPM8</accession>
<dbReference type="AlphaFoldDB" id="A0AAE0FPM8"/>
<dbReference type="EMBL" id="LGRX02015415">
    <property type="protein sequence ID" value="KAK3263472.1"/>
    <property type="molecule type" value="Genomic_DNA"/>
</dbReference>
<sequence>MECTPCVIEKAADADGLVSAFQTAFDDEDDTSVARLCALHDHPVVRQEEAPFTFDEDIDLGLRAQYAGLSANPQTSLLATRMQEAHHDLQRS</sequence>
<proteinExistence type="predicted"/>
<evidence type="ECO:0000313" key="2">
    <source>
        <dbReference type="Proteomes" id="UP001190700"/>
    </source>
</evidence>
<protein>
    <submittedName>
        <fullName evidence="1">Uncharacterized protein</fullName>
    </submittedName>
</protein>